<dbReference type="Proteomes" id="UP000006512">
    <property type="component" value="Unassembled WGS sequence"/>
</dbReference>
<dbReference type="AlphaFoldDB" id="F4QNV2"/>
<keyword evidence="2" id="KW-1185">Reference proteome</keyword>
<evidence type="ECO:0000313" key="2">
    <source>
        <dbReference type="Proteomes" id="UP000006512"/>
    </source>
</evidence>
<dbReference type="EMBL" id="GL883078">
    <property type="protein sequence ID" value="EGF91010.1"/>
    <property type="molecule type" value="Genomic_DNA"/>
</dbReference>
<protein>
    <submittedName>
        <fullName evidence="1">Uncharacterized protein</fullName>
    </submittedName>
</protein>
<dbReference type="STRING" id="715226.ABI_24230"/>
<organism evidence="1 2">
    <name type="scientific">Asticcacaulis biprosthecium C19</name>
    <dbReference type="NCBI Taxonomy" id="715226"/>
    <lineage>
        <taxon>Bacteria</taxon>
        <taxon>Pseudomonadati</taxon>
        <taxon>Pseudomonadota</taxon>
        <taxon>Alphaproteobacteria</taxon>
        <taxon>Caulobacterales</taxon>
        <taxon>Caulobacteraceae</taxon>
        <taxon>Asticcacaulis</taxon>
    </lineage>
</organism>
<evidence type="ECO:0000313" key="1">
    <source>
        <dbReference type="EMBL" id="EGF91010.1"/>
    </source>
</evidence>
<reference evidence="2" key="1">
    <citation type="submission" date="2011-03" db="EMBL/GenBank/DDBJ databases">
        <title>Draft genome sequence of Brevundimonas diminuta.</title>
        <authorList>
            <person name="Brown P.J.B."/>
            <person name="Buechlein A."/>
            <person name="Hemmerich C."/>
            <person name="Brun Y.V."/>
        </authorList>
    </citation>
    <scope>NUCLEOTIDE SEQUENCE [LARGE SCALE GENOMIC DNA]</scope>
    <source>
        <strain evidence="2">C19</strain>
    </source>
</reference>
<dbReference type="RefSeq" id="WP_006273196.1">
    <property type="nucleotide sequence ID" value="NZ_GL883078.1"/>
</dbReference>
<dbReference type="HOGENOM" id="CLU_128218_0_0_5"/>
<accession>F4QNV2</accession>
<gene>
    <name evidence="1" type="ORF">ABI_24230</name>
</gene>
<sequence>MPDTASPSLDHYKRNAARLLKQARAGDAAALQRFQHLDNPPKDLHLKHALAVIAAEAGHDGWTALKHSTTGLDFSEFFGGHGLRDSLNPWFTNYDEAKAFQMDNGGVLLPYRHHFFVSSTAMLARLGFEEDHADWQAIGFDFVRPASAESQTRIKAGLHRRFFPA</sequence>
<proteinExistence type="predicted"/>
<dbReference type="OrthoDB" id="9134286at2"/>
<name>F4QNV2_9CAUL</name>